<evidence type="ECO:0000313" key="2">
    <source>
        <dbReference type="EMBL" id="TCU89120.1"/>
    </source>
</evidence>
<protein>
    <submittedName>
        <fullName evidence="1">Protein of uncharacterized function (DUF3579)</fullName>
    </submittedName>
    <submittedName>
        <fullName evidence="2">Uncharacterized protein DUF3579</fullName>
    </submittedName>
</protein>
<proteinExistence type="predicted"/>
<dbReference type="Proteomes" id="UP000295794">
    <property type="component" value="Unassembled WGS sequence"/>
</dbReference>
<dbReference type="OrthoDB" id="9814727at2"/>
<reference evidence="2 4" key="2">
    <citation type="submission" date="2019-03" db="EMBL/GenBank/DDBJ databases">
        <title>Genomic Encyclopedia of Type Strains, Phase IV (KMG-IV): sequencing the most valuable type-strain genomes for metagenomic binning, comparative biology and taxonomic classification.</title>
        <authorList>
            <person name="Goeker M."/>
        </authorList>
    </citation>
    <scope>NUCLEOTIDE SEQUENCE [LARGE SCALE GENOMIC DNA]</scope>
    <source>
        <strain evidence="2 4">DSM 3764</strain>
    </source>
</reference>
<keyword evidence="4" id="KW-1185">Reference proteome</keyword>
<sequence length="104" mass="11993">MICNPYEIIIQGITSNGREFRPSDWADRLSGILSTFGVDQKLSYAPFVRPMVHDNVRCVAVDKQLEKIDPRVFEFLMTFARDNDLRIVDCRSLLSEHYADKPAE</sequence>
<evidence type="ECO:0000313" key="1">
    <source>
        <dbReference type="EMBL" id="STQ90488.1"/>
    </source>
</evidence>
<gene>
    <name evidence="2" type="ORF">EV682_10229</name>
    <name evidence="1" type="ORF">NCTC11159_01552</name>
</gene>
<dbReference type="InterPro" id="IPR021969">
    <property type="entry name" value="DUF3579"/>
</dbReference>
<dbReference type="AlphaFoldDB" id="A0A377Q6V2"/>
<evidence type="ECO:0000313" key="3">
    <source>
        <dbReference type="Proteomes" id="UP000255108"/>
    </source>
</evidence>
<dbReference type="Gene3D" id="3.30.70.2340">
    <property type="entry name" value="Uncharacterised protein PF12112 family, DUF3579"/>
    <property type="match status" value="1"/>
</dbReference>
<dbReference type="Proteomes" id="UP000255108">
    <property type="component" value="Unassembled WGS sequence"/>
</dbReference>
<reference evidence="1 3" key="1">
    <citation type="submission" date="2018-06" db="EMBL/GenBank/DDBJ databases">
        <authorList>
            <consortium name="Pathogen Informatics"/>
            <person name="Doyle S."/>
        </authorList>
    </citation>
    <scope>NUCLEOTIDE SEQUENCE [LARGE SCALE GENOMIC DNA]</scope>
    <source>
        <strain evidence="1 3">NCTC11159</strain>
    </source>
</reference>
<name>A0A377Q6V2_9NEIS</name>
<dbReference type="Pfam" id="PF12112">
    <property type="entry name" value="DUF3579"/>
    <property type="match status" value="1"/>
</dbReference>
<organism evidence="1 3">
    <name type="scientific">Iodobacter fluviatilis</name>
    <dbReference type="NCBI Taxonomy" id="537"/>
    <lineage>
        <taxon>Bacteria</taxon>
        <taxon>Pseudomonadati</taxon>
        <taxon>Pseudomonadota</taxon>
        <taxon>Betaproteobacteria</taxon>
        <taxon>Neisseriales</taxon>
        <taxon>Chitinibacteraceae</taxon>
        <taxon>Iodobacter</taxon>
    </lineage>
</organism>
<dbReference type="EMBL" id="SMBT01000002">
    <property type="protein sequence ID" value="TCU89120.1"/>
    <property type="molecule type" value="Genomic_DNA"/>
</dbReference>
<accession>A0A377Q6V2</accession>
<evidence type="ECO:0000313" key="4">
    <source>
        <dbReference type="Proteomes" id="UP000295794"/>
    </source>
</evidence>
<dbReference type="EMBL" id="UGHR01000001">
    <property type="protein sequence ID" value="STQ90488.1"/>
    <property type="molecule type" value="Genomic_DNA"/>
</dbReference>